<dbReference type="FunFam" id="3.40.50.200:FF:000014">
    <property type="entry name" value="Proteinase K"/>
    <property type="match status" value="1"/>
</dbReference>
<dbReference type="InterPro" id="IPR036852">
    <property type="entry name" value="Peptidase_S8/S53_dom_sf"/>
</dbReference>
<dbReference type="EMBL" id="AAMD01000277">
    <property type="protein sequence ID" value="EAU62085.1"/>
    <property type="molecule type" value="Genomic_DNA"/>
</dbReference>
<dbReference type="InterPro" id="IPR015500">
    <property type="entry name" value="Peptidase_S8_subtilisin-rel"/>
</dbReference>
<dbReference type="Proteomes" id="UP000032702">
    <property type="component" value="Unassembled WGS sequence"/>
</dbReference>
<dbReference type="InterPro" id="IPR034193">
    <property type="entry name" value="PCSK9_ProteinaseK-like"/>
</dbReference>
<reference evidence="10 12" key="1">
    <citation type="submission" date="2006-04" db="EMBL/GenBank/DDBJ databases">
        <authorList>
            <person name="Nierman W.C."/>
        </authorList>
    </citation>
    <scope>NUCLEOTIDE SEQUENCE [LARGE SCALE GENOMIC DNA]</scope>
    <source>
        <strain evidence="10 12">DW4/3-1</strain>
    </source>
</reference>
<dbReference type="PANTHER" id="PTHR43806:SF11">
    <property type="entry name" value="CEREVISIN-RELATED"/>
    <property type="match status" value="1"/>
</dbReference>
<dbReference type="GO" id="GO:0005615">
    <property type="term" value="C:extracellular space"/>
    <property type="evidence" value="ECO:0007669"/>
    <property type="project" value="TreeGrafter"/>
</dbReference>
<proteinExistence type="inferred from homology"/>
<dbReference type="SUPFAM" id="SSF54897">
    <property type="entry name" value="Protease propeptides/inhibitors"/>
    <property type="match status" value="1"/>
</dbReference>
<dbReference type="HOGENOM" id="CLU_394771_0_0_7"/>
<accession>Q08NM2</accession>
<protein>
    <submittedName>
        <fullName evidence="9 10">Serine protease</fullName>
    </submittedName>
</protein>
<dbReference type="InterPro" id="IPR037045">
    <property type="entry name" value="S8pro/Inhibitor_I9_sf"/>
</dbReference>
<feature type="active site" description="Charge relay system" evidence="5">
    <location>
        <position position="198"/>
    </location>
</feature>
<dbReference type="Gene3D" id="3.30.70.80">
    <property type="entry name" value="Peptidase S8 propeptide/proteinase inhibitor I9"/>
    <property type="match status" value="1"/>
</dbReference>
<evidence type="ECO:0000313" key="12">
    <source>
        <dbReference type="Proteomes" id="UP000032702"/>
    </source>
</evidence>
<dbReference type="PROSITE" id="PS51892">
    <property type="entry name" value="SUBTILASE"/>
    <property type="match status" value="1"/>
</dbReference>
<evidence type="ECO:0000256" key="5">
    <source>
        <dbReference type="PROSITE-ProRule" id="PRU01240"/>
    </source>
</evidence>
<dbReference type="KEGG" id="sur:STAUR_2772"/>
<evidence type="ECO:0000256" key="3">
    <source>
        <dbReference type="ARBA" id="ARBA00022801"/>
    </source>
</evidence>
<dbReference type="InterPro" id="IPR023827">
    <property type="entry name" value="Peptidase_S8_Asp-AS"/>
</dbReference>
<dbReference type="SUPFAM" id="SSF52743">
    <property type="entry name" value="Subtilisin-like"/>
    <property type="match status" value="1"/>
</dbReference>
<dbReference type="PRINTS" id="PR00723">
    <property type="entry name" value="SUBTILISIN"/>
</dbReference>
<evidence type="ECO:0000256" key="6">
    <source>
        <dbReference type="RuleBase" id="RU003355"/>
    </source>
</evidence>
<dbReference type="PROSITE" id="PS00138">
    <property type="entry name" value="SUBTILASE_SER"/>
    <property type="match status" value="1"/>
</dbReference>
<dbReference type="GO" id="GO:0006508">
    <property type="term" value="P:proteolysis"/>
    <property type="evidence" value="ECO:0007669"/>
    <property type="project" value="UniProtKB-KW"/>
</dbReference>
<dbReference type="InterPro" id="IPR000209">
    <property type="entry name" value="Peptidase_S8/S53_dom"/>
</dbReference>
<feature type="active site" description="Charge relay system" evidence="5">
    <location>
        <position position="350"/>
    </location>
</feature>
<comment type="similarity">
    <text evidence="1 5 6">Belongs to the peptidase S8 family.</text>
</comment>
<evidence type="ECO:0000256" key="4">
    <source>
        <dbReference type="ARBA" id="ARBA00022825"/>
    </source>
</evidence>
<dbReference type="RefSeq" id="WP_002619851.1">
    <property type="nucleotide sequence ID" value="NC_014623.1"/>
</dbReference>
<dbReference type="GO" id="GO:0004252">
    <property type="term" value="F:serine-type endopeptidase activity"/>
    <property type="evidence" value="ECO:0007669"/>
    <property type="project" value="UniProtKB-UniRule"/>
</dbReference>
<evidence type="ECO:0000313" key="9">
    <source>
        <dbReference type="EMBL" id="ADO70570.1"/>
    </source>
</evidence>
<keyword evidence="4 5" id="KW-0720">Serine protease</keyword>
<dbReference type="Gene3D" id="3.40.50.200">
    <property type="entry name" value="Peptidase S8/S53 domain"/>
    <property type="match status" value="1"/>
</dbReference>
<dbReference type="InterPro" id="IPR022398">
    <property type="entry name" value="Peptidase_S8_His-AS"/>
</dbReference>
<gene>
    <name evidence="9" type="ordered locus">STAUR_2772</name>
    <name evidence="10" type="ORF">STIAU_4084</name>
</gene>
<name>Q08NM2_STIAD</name>
<dbReference type="CDD" id="cd04077">
    <property type="entry name" value="Peptidases_S8_PCSK9_ProteinaseK_like"/>
    <property type="match status" value="1"/>
</dbReference>
<dbReference type="EMBL" id="CP002271">
    <property type="protein sequence ID" value="ADO70570.1"/>
    <property type="molecule type" value="Genomic_DNA"/>
</dbReference>
<evidence type="ECO:0000259" key="7">
    <source>
        <dbReference type="Pfam" id="PF00082"/>
    </source>
</evidence>
<feature type="domain" description="Inhibitor I9" evidence="8">
    <location>
        <begin position="53"/>
        <end position="118"/>
    </location>
</feature>
<feature type="active site" description="Charge relay system" evidence="5">
    <location>
        <position position="165"/>
    </location>
</feature>
<dbReference type="AlphaFoldDB" id="Q08NM2"/>
<evidence type="ECO:0000256" key="2">
    <source>
        <dbReference type="ARBA" id="ARBA00022670"/>
    </source>
</evidence>
<dbReference type="Proteomes" id="UP000001351">
    <property type="component" value="Chromosome"/>
</dbReference>
<dbReference type="InterPro" id="IPR050131">
    <property type="entry name" value="Peptidase_S8_subtilisin-like"/>
</dbReference>
<dbReference type="InterPro" id="IPR023828">
    <property type="entry name" value="Peptidase_S8_Ser-AS"/>
</dbReference>
<evidence type="ECO:0000256" key="1">
    <source>
        <dbReference type="ARBA" id="ARBA00011073"/>
    </source>
</evidence>
<keyword evidence="3 5" id="KW-0378">Hydrolase</keyword>
<organism evidence="10 12">
    <name type="scientific">Stigmatella aurantiaca (strain DW4/3-1)</name>
    <dbReference type="NCBI Taxonomy" id="378806"/>
    <lineage>
        <taxon>Bacteria</taxon>
        <taxon>Pseudomonadati</taxon>
        <taxon>Myxococcota</taxon>
        <taxon>Myxococcia</taxon>
        <taxon>Myxococcales</taxon>
        <taxon>Cystobacterineae</taxon>
        <taxon>Archangiaceae</taxon>
        <taxon>Stigmatella</taxon>
    </lineage>
</organism>
<dbReference type="Pfam" id="PF05922">
    <property type="entry name" value="Inhibitor_I9"/>
    <property type="match status" value="1"/>
</dbReference>
<evidence type="ECO:0000313" key="10">
    <source>
        <dbReference type="EMBL" id="EAU62085.1"/>
    </source>
</evidence>
<evidence type="ECO:0000313" key="11">
    <source>
        <dbReference type="Proteomes" id="UP000001351"/>
    </source>
</evidence>
<feature type="domain" description="Peptidase S8/S53" evidence="7">
    <location>
        <begin position="156"/>
        <end position="389"/>
    </location>
</feature>
<dbReference type="InterPro" id="IPR010259">
    <property type="entry name" value="S8pro/Inhibitor_I9"/>
</dbReference>
<evidence type="ECO:0000259" key="8">
    <source>
        <dbReference type="Pfam" id="PF05922"/>
    </source>
</evidence>
<sequence>MRDGTPFWAAAALSFTAWGGGPSQDLPALAAVHSPHVRHEGRFLRNPNPVRGQYIVVMKQGEEKAPAIEQAALDLAGRYRGQMGRTFHHALRGFVVTMAEADAQSLAKDPGVAYVEEDGWAYPEAVQTGATWGLDRVDQRNLPLNGGYTYQNNAMGSGVHVYVIDTGIFANHFDFGGRVSLDYTAVDDGNGAGDCNGHGTHVAGTIGGTTYGLAKAARLHSVRVFGCSGGTTWSTIIGAVDWVTAHHTQPAVVNMSLGGGATQAVDDAVSNSVAAGIVYAVAAGNNASDACGFSPARTPAALTVGATENTDARASYSNFGPCVDLFAPGTDITSTWMGSIVATSKLSGTSMASPHVAGAAAMYLSTVPTATPAQVESALLGNATLDRVTNVGVGSPNRLLYSAFTGLNPASACTGQTPPGATAWQQYSTDGIYLDVNTGQCGFISTPVYFTSLGGLSGHWTTTGATSIYSATPAGFRVYVRAPGITPALANQEGWHLNWQAAPNSPQSTVCAGQTTNSTPWQQYGTDGIYLDVNTTQCGFTSTPLYFTSLDGLSNHWVTTGATSIYSPTPTGFRVYIHSPGITPTLASQLGWHLNWQAAPNNLQVGNVCTGQTPQGATVWQQYSTDGIYLDVDASACSLSSAPRYLTSLGGLSRHWETTGATSIYSPTPTGFRVYVHFPGITPTLANEYGWHLNWIRR</sequence>
<keyword evidence="2 5" id="KW-0645">Protease</keyword>
<dbReference type="PROSITE" id="PS00137">
    <property type="entry name" value="SUBTILASE_HIS"/>
    <property type="match status" value="1"/>
</dbReference>
<dbReference type="eggNOG" id="COG1404">
    <property type="taxonomic scope" value="Bacteria"/>
</dbReference>
<dbReference type="STRING" id="378806.STAUR_2772"/>
<keyword evidence="11" id="KW-1185">Reference proteome</keyword>
<dbReference type="PROSITE" id="PS00136">
    <property type="entry name" value="SUBTILASE_ASP"/>
    <property type="match status" value="1"/>
</dbReference>
<reference evidence="9 11" key="2">
    <citation type="journal article" date="2011" name="Mol. Biol. Evol.">
        <title>Comparative genomic analysis of fruiting body formation in Myxococcales.</title>
        <authorList>
            <person name="Huntley S."/>
            <person name="Hamann N."/>
            <person name="Wegener-Feldbrugge S."/>
            <person name="Treuner-Lange A."/>
            <person name="Kube M."/>
            <person name="Reinhardt R."/>
            <person name="Klages S."/>
            <person name="Muller R."/>
            <person name="Ronning C.M."/>
            <person name="Nierman W.C."/>
            <person name="Sogaard-Andersen L."/>
        </authorList>
    </citation>
    <scope>NUCLEOTIDE SEQUENCE [LARGE SCALE GENOMIC DNA]</scope>
    <source>
        <strain evidence="9 11">DW4/3-1</strain>
    </source>
</reference>
<dbReference type="PANTHER" id="PTHR43806">
    <property type="entry name" value="PEPTIDASE S8"/>
    <property type="match status" value="1"/>
</dbReference>
<dbReference type="OrthoDB" id="9790784at2"/>
<dbReference type="Pfam" id="PF00082">
    <property type="entry name" value="Peptidase_S8"/>
    <property type="match status" value="1"/>
</dbReference>